<accession>A0ABW5R8K4</accession>
<feature type="signal peptide" evidence="1">
    <location>
        <begin position="1"/>
        <end position="24"/>
    </location>
</feature>
<dbReference type="Proteomes" id="UP001597497">
    <property type="component" value="Unassembled WGS sequence"/>
</dbReference>
<dbReference type="EMBL" id="JBHUMM010000009">
    <property type="protein sequence ID" value="MFD2671111.1"/>
    <property type="molecule type" value="Genomic_DNA"/>
</dbReference>
<sequence length="245" mass="26765">MLKKIFVGGLSLLLSISFSVSVFAKPKADSNIVFSTTPDAQEQKRLEQYTLTPGTAYEIDVHGIKKMTEYKVVNAKSGEVTTQWTDGNGYIYTFDSYVQNNYSTDPKRFYVSDVSVYNNSSQSIPIKYIQNNSVTTGWSVSANIQAEGSLKAAFLGKLSYSVGVTYTDSKTTTSSTTVELGPINVPARKAGKITKYRAGGYGAGQAAWRKYSPSGTSYIGMYYTGESGWAVNPNSTTLAYTEWSI</sequence>
<comment type="caution">
    <text evidence="2">The sequence shown here is derived from an EMBL/GenBank/DDBJ whole genome shotgun (WGS) entry which is preliminary data.</text>
</comment>
<evidence type="ECO:0000313" key="3">
    <source>
        <dbReference type="Proteomes" id="UP001597497"/>
    </source>
</evidence>
<dbReference type="RefSeq" id="WP_379928543.1">
    <property type="nucleotide sequence ID" value="NZ_JBHUMM010000009.1"/>
</dbReference>
<proteinExistence type="predicted"/>
<organism evidence="2 3">
    <name type="scientific">Marinicrinis sediminis</name>
    <dbReference type="NCBI Taxonomy" id="1652465"/>
    <lineage>
        <taxon>Bacteria</taxon>
        <taxon>Bacillati</taxon>
        <taxon>Bacillota</taxon>
        <taxon>Bacilli</taxon>
        <taxon>Bacillales</taxon>
        <taxon>Paenibacillaceae</taxon>
    </lineage>
</organism>
<evidence type="ECO:0000313" key="2">
    <source>
        <dbReference type="EMBL" id="MFD2671111.1"/>
    </source>
</evidence>
<keyword evidence="3" id="KW-1185">Reference proteome</keyword>
<evidence type="ECO:0000256" key="1">
    <source>
        <dbReference type="SAM" id="SignalP"/>
    </source>
</evidence>
<dbReference type="SUPFAM" id="SSF56973">
    <property type="entry name" value="Aerolisin/ETX pore-forming domain"/>
    <property type="match status" value="1"/>
</dbReference>
<gene>
    <name evidence="2" type="ORF">ACFSUC_05780</name>
</gene>
<reference evidence="3" key="1">
    <citation type="journal article" date="2019" name="Int. J. Syst. Evol. Microbiol.">
        <title>The Global Catalogue of Microorganisms (GCM) 10K type strain sequencing project: providing services to taxonomists for standard genome sequencing and annotation.</title>
        <authorList>
            <consortium name="The Broad Institute Genomics Platform"/>
            <consortium name="The Broad Institute Genome Sequencing Center for Infectious Disease"/>
            <person name="Wu L."/>
            <person name="Ma J."/>
        </authorList>
    </citation>
    <scope>NUCLEOTIDE SEQUENCE [LARGE SCALE GENOMIC DNA]</scope>
    <source>
        <strain evidence="3">KCTC 33676</strain>
    </source>
</reference>
<keyword evidence="1" id="KW-0732">Signal</keyword>
<protein>
    <submittedName>
        <fullName evidence="2">Uncharacterized protein</fullName>
    </submittedName>
</protein>
<feature type="chain" id="PRO_5045969471" evidence="1">
    <location>
        <begin position="25"/>
        <end position="245"/>
    </location>
</feature>
<name>A0ABW5R8K4_9BACL</name>